<feature type="domain" description="ABC-type transport auxiliary lipoprotein component" evidence="1">
    <location>
        <begin position="27"/>
        <end position="182"/>
    </location>
</feature>
<dbReference type="Proteomes" id="UP000216361">
    <property type="component" value="Unassembled WGS sequence"/>
</dbReference>
<gene>
    <name evidence="2" type="ORF">CHR90_08745</name>
</gene>
<dbReference type="SUPFAM" id="SSF159594">
    <property type="entry name" value="XCC0632-like"/>
    <property type="match status" value="1"/>
</dbReference>
<reference evidence="2 3" key="1">
    <citation type="submission" date="2017-07" db="EMBL/GenBank/DDBJ databases">
        <title>Elstera cyanobacteriorum sp. nov., a novel bacterium isolated from cyanobacterial aggregates in a eutrophic lake.</title>
        <authorList>
            <person name="Cai H."/>
        </authorList>
    </citation>
    <scope>NUCLEOTIDE SEQUENCE [LARGE SCALE GENOMIC DNA]</scope>
    <source>
        <strain evidence="2 3">TH019</strain>
    </source>
</reference>
<comment type="caution">
    <text evidence="2">The sequence shown here is derived from an EMBL/GenBank/DDBJ whole genome shotgun (WGS) entry which is preliminary data.</text>
</comment>
<sequence>MRRLLPLLLLAPALTGCLTPEPAPKLYVLDPVVPTAASLTRVSLAVAPAQVPEYLDRPELIVRTGPNEVKAVDGERWAERLPLTLARGVADNLTRALGRPVPLTPADRPGAAPDYELFLTVTRLDIDPAGRNVSLEGTWSLFDTDARKELQAAVFSQRESFSGTGLTGAVTALNRAVAAVSQGTLSALQSLPPKR</sequence>
<keyword evidence="3" id="KW-1185">Reference proteome</keyword>
<dbReference type="OrthoDB" id="7064073at2"/>
<dbReference type="PROSITE" id="PS51257">
    <property type="entry name" value="PROKAR_LIPOPROTEIN"/>
    <property type="match status" value="1"/>
</dbReference>
<protein>
    <recommendedName>
        <fullName evidence="1">ABC-type transport auxiliary lipoprotein component domain-containing protein</fullName>
    </recommendedName>
</protein>
<dbReference type="Pfam" id="PF03886">
    <property type="entry name" value="ABC_trans_aux"/>
    <property type="match status" value="1"/>
</dbReference>
<evidence type="ECO:0000313" key="2">
    <source>
        <dbReference type="EMBL" id="OYQ19496.1"/>
    </source>
</evidence>
<organism evidence="2 3">
    <name type="scientific">Elstera cyanobacteriorum</name>
    <dbReference type="NCBI Taxonomy" id="2022747"/>
    <lineage>
        <taxon>Bacteria</taxon>
        <taxon>Pseudomonadati</taxon>
        <taxon>Pseudomonadota</taxon>
        <taxon>Alphaproteobacteria</taxon>
        <taxon>Rhodospirillales</taxon>
        <taxon>Rhodospirillaceae</taxon>
        <taxon>Elstera</taxon>
    </lineage>
</organism>
<accession>A0A255XR71</accession>
<evidence type="ECO:0000313" key="3">
    <source>
        <dbReference type="Proteomes" id="UP000216361"/>
    </source>
</evidence>
<proteinExistence type="predicted"/>
<dbReference type="AlphaFoldDB" id="A0A255XR71"/>
<name>A0A255XR71_9PROT</name>
<dbReference type="EMBL" id="NOXS01000031">
    <property type="protein sequence ID" value="OYQ19496.1"/>
    <property type="molecule type" value="Genomic_DNA"/>
</dbReference>
<dbReference type="Gene3D" id="3.40.50.10610">
    <property type="entry name" value="ABC-type transport auxiliary lipoprotein component"/>
    <property type="match status" value="1"/>
</dbReference>
<evidence type="ECO:0000259" key="1">
    <source>
        <dbReference type="Pfam" id="PF03886"/>
    </source>
</evidence>
<dbReference type="RefSeq" id="WP_094408601.1">
    <property type="nucleotide sequence ID" value="NZ_BMJZ01000004.1"/>
</dbReference>
<dbReference type="InterPro" id="IPR005586">
    <property type="entry name" value="ABC_trans_aux"/>
</dbReference>